<dbReference type="PROSITE" id="PS50076">
    <property type="entry name" value="DNAJ_2"/>
    <property type="match status" value="1"/>
</dbReference>
<dbReference type="PRINTS" id="PR00625">
    <property type="entry name" value="JDOMAIN"/>
</dbReference>
<dbReference type="RefSeq" id="WP_022339723.1">
    <property type="nucleotide sequence ID" value="NZ_CALULB010000004.1"/>
</dbReference>
<accession>A0AAW5N658</accession>
<keyword evidence="4" id="KW-1185">Reference proteome</keyword>
<feature type="domain" description="J" evidence="2">
    <location>
        <begin position="5"/>
        <end position="70"/>
    </location>
</feature>
<evidence type="ECO:0000313" key="3">
    <source>
        <dbReference type="EMBL" id="MCR8873971.1"/>
    </source>
</evidence>
<dbReference type="Gene3D" id="1.10.287.110">
    <property type="entry name" value="DnaJ domain"/>
    <property type="match status" value="1"/>
</dbReference>
<dbReference type="AlphaFoldDB" id="A0AAW5N658"/>
<evidence type="ECO:0000313" key="4">
    <source>
        <dbReference type="Proteomes" id="UP001204579"/>
    </source>
</evidence>
<keyword evidence="1" id="KW-0143">Chaperone</keyword>
<organism evidence="3 4">
    <name type="scientific">Phocaeicola barnesiae</name>
    <dbReference type="NCBI Taxonomy" id="376804"/>
    <lineage>
        <taxon>Bacteria</taxon>
        <taxon>Pseudomonadati</taxon>
        <taxon>Bacteroidota</taxon>
        <taxon>Bacteroidia</taxon>
        <taxon>Bacteroidales</taxon>
        <taxon>Bacteroidaceae</taxon>
        <taxon>Phocaeicola</taxon>
    </lineage>
</organism>
<dbReference type="PROSITE" id="PS00636">
    <property type="entry name" value="DNAJ_1"/>
    <property type="match status" value="1"/>
</dbReference>
<reference evidence="3 4" key="1">
    <citation type="submission" date="2022-08" db="EMBL/GenBank/DDBJ databases">
        <authorList>
            <person name="Zeman M."/>
            <person name="Kubasova T."/>
        </authorList>
    </citation>
    <scope>NUCLEOTIDE SEQUENCE [LARGE SCALE GENOMIC DNA]</scope>
    <source>
        <strain evidence="3 4">ET62</strain>
    </source>
</reference>
<dbReference type="PANTHER" id="PTHR43096:SF52">
    <property type="entry name" value="DNAJ HOMOLOG 1, MITOCHONDRIAL-RELATED"/>
    <property type="match status" value="1"/>
</dbReference>
<dbReference type="FunFam" id="2.60.260.20:FF:000013">
    <property type="entry name" value="DnaJ subfamily B member 11"/>
    <property type="match status" value="1"/>
</dbReference>
<dbReference type="SUPFAM" id="SSF46565">
    <property type="entry name" value="Chaperone J-domain"/>
    <property type="match status" value="1"/>
</dbReference>
<dbReference type="PANTHER" id="PTHR43096">
    <property type="entry name" value="DNAJ HOMOLOG 1, MITOCHONDRIAL-RELATED"/>
    <property type="match status" value="1"/>
</dbReference>
<dbReference type="SUPFAM" id="SSF49493">
    <property type="entry name" value="HSP40/DnaJ peptide-binding domain"/>
    <property type="match status" value="2"/>
</dbReference>
<dbReference type="EMBL" id="JANRHJ010000008">
    <property type="protein sequence ID" value="MCR8873971.1"/>
    <property type="molecule type" value="Genomic_DNA"/>
</dbReference>
<dbReference type="SMART" id="SM00271">
    <property type="entry name" value="DnaJ"/>
    <property type="match status" value="1"/>
</dbReference>
<proteinExistence type="predicted"/>
<evidence type="ECO:0000256" key="1">
    <source>
        <dbReference type="ARBA" id="ARBA00023186"/>
    </source>
</evidence>
<dbReference type="InterPro" id="IPR036869">
    <property type="entry name" value="J_dom_sf"/>
</dbReference>
<dbReference type="Gene3D" id="2.60.260.20">
    <property type="entry name" value="Urease metallochaperone UreE, N-terminal domain"/>
    <property type="match status" value="2"/>
</dbReference>
<dbReference type="Pfam" id="PF00226">
    <property type="entry name" value="DnaJ"/>
    <property type="match status" value="1"/>
</dbReference>
<dbReference type="InterPro" id="IPR008971">
    <property type="entry name" value="HSP40/DnaJ_pept-bd"/>
</dbReference>
<dbReference type="GO" id="GO:0005737">
    <property type="term" value="C:cytoplasm"/>
    <property type="evidence" value="ECO:0007669"/>
    <property type="project" value="TreeGrafter"/>
</dbReference>
<gene>
    <name evidence="3" type="ORF">NW209_08085</name>
</gene>
<dbReference type="GO" id="GO:0042026">
    <property type="term" value="P:protein refolding"/>
    <property type="evidence" value="ECO:0007669"/>
    <property type="project" value="TreeGrafter"/>
</dbReference>
<dbReference type="CDD" id="cd06257">
    <property type="entry name" value="DnaJ"/>
    <property type="match status" value="1"/>
</dbReference>
<comment type="caution">
    <text evidence="3">The sequence shown here is derived from an EMBL/GenBank/DDBJ whole genome shotgun (WGS) entry which is preliminary data.</text>
</comment>
<dbReference type="InterPro" id="IPR018253">
    <property type="entry name" value="DnaJ_domain_CS"/>
</dbReference>
<name>A0AAW5N658_9BACT</name>
<dbReference type="GO" id="GO:0051082">
    <property type="term" value="F:unfolded protein binding"/>
    <property type="evidence" value="ECO:0007669"/>
    <property type="project" value="InterPro"/>
</dbReference>
<evidence type="ECO:0000259" key="2">
    <source>
        <dbReference type="PROSITE" id="PS50076"/>
    </source>
</evidence>
<protein>
    <submittedName>
        <fullName evidence="3">J domain-containing protein</fullName>
    </submittedName>
</protein>
<sequence length="314" mass="35105">MAYIDYYKVLGVDKNATQDDIKKAYRKLARKYHPDLNPNDPSAKERFQQLNEANEVLSDPEKRKKYDAYGEHWKHADEFEAQQQAYRARQGANGQQTYWYSTDGEHFTGNFGDGQGFSGNAEGFSDFFEELFGHRGTGNRRGRSPFRGQDIQAELPLTLREAATTHKQTFSINGENLRITVPAGVANGQVIKLAGHGGKGAEGAPNGDLYITFVIADDPQFKRKDNDLYADVHIDLYTAVLGGETTINTLDGQVKLKVRPGTQNGDKARLKGKGFPVYKQEGSFGDLIITYQVTLPTQLTEKQKELFRQLQAAS</sequence>
<dbReference type="Proteomes" id="UP001204579">
    <property type="component" value="Unassembled WGS sequence"/>
</dbReference>
<dbReference type="Pfam" id="PF01556">
    <property type="entry name" value="DnaJ_C"/>
    <property type="match status" value="1"/>
</dbReference>
<dbReference type="CDD" id="cd10747">
    <property type="entry name" value="DnaJ_C"/>
    <property type="match status" value="1"/>
</dbReference>
<dbReference type="InterPro" id="IPR001623">
    <property type="entry name" value="DnaJ_domain"/>
</dbReference>
<dbReference type="InterPro" id="IPR002939">
    <property type="entry name" value="DnaJ_C"/>
</dbReference>